<evidence type="ECO:0000313" key="3">
    <source>
        <dbReference type="Proteomes" id="UP000574369"/>
    </source>
</evidence>
<evidence type="ECO:0000256" key="1">
    <source>
        <dbReference type="SAM" id="SignalP"/>
    </source>
</evidence>
<sequence length="147" mass="16100">MPHFIQGWRRALVPRLSSLVPSLLAALMTALMTKPMAAPQRANAEAAPVQQGANFLQARKQLLKDGWRPVKTHAVQGDGEPIGVESALLRAGIGEVDSCAMDRALCIFHYRKAKRCLRIVTSGEEVATMLVEQSDARCPEPRPPQHP</sequence>
<accession>A0ABR6GNQ6</accession>
<organism evidence="2 3">
    <name type="scientific">Roseateles terrae</name>
    <dbReference type="NCBI Taxonomy" id="431060"/>
    <lineage>
        <taxon>Bacteria</taxon>
        <taxon>Pseudomonadati</taxon>
        <taxon>Pseudomonadota</taxon>
        <taxon>Betaproteobacteria</taxon>
        <taxon>Burkholderiales</taxon>
        <taxon>Sphaerotilaceae</taxon>
        <taxon>Roseateles</taxon>
    </lineage>
</organism>
<proteinExistence type="predicted"/>
<reference evidence="2 3" key="1">
    <citation type="submission" date="2020-08" db="EMBL/GenBank/DDBJ databases">
        <title>Genomic Encyclopedia of Type Strains, Phase III (KMG-III): the genomes of soil and plant-associated and newly described type strains.</title>
        <authorList>
            <person name="Whitman W."/>
        </authorList>
    </citation>
    <scope>NUCLEOTIDE SEQUENCE [LARGE SCALE GENOMIC DNA]</scope>
    <source>
        <strain evidence="2 3">CECT 7247</strain>
    </source>
</reference>
<dbReference type="RefSeq" id="WP_184293951.1">
    <property type="nucleotide sequence ID" value="NZ_JACHXO010000001.1"/>
</dbReference>
<name>A0ABR6GNQ6_9BURK</name>
<protein>
    <submittedName>
        <fullName evidence="2">Uncharacterized protein</fullName>
    </submittedName>
</protein>
<evidence type="ECO:0000313" key="2">
    <source>
        <dbReference type="EMBL" id="MBB3192808.1"/>
    </source>
</evidence>
<feature type="signal peptide" evidence="1">
    <location>
        <begin position="1"/>
        <end position="25"/>
    </location>
</feature>
<keyword evidence="1" id="KW-0732">Signal</keyword>
<comment type="caution">
    <text evidence="2">The sequence shown here is derived from an EMBL/GenBank/DDBJ whole genome shotgun (WGS) entry which is preliminary data.</text>
</comment>
<gene>
    <name evidence="2" type="ORF">FHS28_000173</name>
</gene>
<dbReference type="Proteomes" id="UP000574369">
    <property type="component" value="Unassembled WGS sequence"/>
</dbReference>
<feature type="chain" id="PRO_5046656956" evidence="1">
    <location>
        <begin position="26"/>
        <end position="147"/>
    </location>
</feature>
<dbReference type="EMBL" id="JACHXO010000001">
    <property type="protein sequence ID" value="MBB3192808.1"/>
    <property type="molecule type" value="Genomic_DNA"/>
</dbReference>
<keyword evidence="3" id="KW-1185">Reference proteome</keyword>